<feature type="transmembrane region" description="Helical" evidence="16">
    <location>
        <begin position="82"/>
        <end position="105"/>
    </location>
</feature>
<evidence type="ECO:0000256" key="16">
    <source>
        <dbReference type="SAM" id="Phobius"/>
    </source>
</evidence>
<feature type="transmembrane region" description="Helical" evidence="16">
    <location>
        <begin position="117"/>
        <end position="138"/>
    </location>
</feature>
<name>A0A927FBH4_9BACT</name>
<comment type="subcellular location">
    <subcellularLocation>
        <location evidence="1">Membrane</location>
        <topology evidence="1">Multi-pass membrane protein</topology>
    </subcellularLocation>
</comment>
<keyword evidence="7 16" id="KW-1133">Transmembrane helix</keyword>
<evidence type="ECO:0000256" key="10">
    <source>
        <dbReference type="ARBA" id="ARBA00033270"/>
    </source>
</evidence>
<feature type="transmembrane region" description="Helical" evidence="16">
    <location>
        <begin position="150"/>
        <end position="166"/>
    </location>
</feature>
<evidence type="ECO:0000256" key="8">
    <source>
        <dbReference type="ARBA" id="ARBA00023136"/>
    </source>
</evidence>
<feature type="transmembrane region" description="Helical" evidence="16">
    <location>
        <begin position="172"/>
        <end position="188"/>
    </location>
</feature>
<dbReference type="GO" id="GO:0051301">
    <property type="term" value="P:cell division"/>
    <property type="evidence" value="ECO:0007669"/>
    <property type="project" value="UniProtKB-KW"/>
</dbReference>
<keyword evidence="5" id="KW-0133">Cell shape</keyword>
<dbReference type="InterPro" id="IPR001182">
    <property type="entry name" value="FtsW/RodA"/>
</dbReference>
<evidence type="ECO:0000256" key="14">
    <source>
        <dbReference type="ARBA" id="ARBA00044770"/>
    </source>
</evidence>
<comment type="caution">
    <text evidence="17">The sequence shown here is derived from an EMBL/GenBank/DDBJ whole genome shotgun (WGS) entry which is preliminary data.</text>
</comment>
<comment type="catalytic activity">
    <reaction evidence="15">
        <text>[GlcNAc-(1-&gt;4)-Mur2Ac(oyl-L-Ala-gamma-D-Glu-L-Lys-D-Ala-D-Ala)](n)-di-trans,octa-cis-undecaprenyl diphosphate + beta-D-GlcNAc-(1-&gt;4)-Mur2Ac(oyl-L-Ala-gamma-D-Glu-L-Lys-D-Ala-D-Ala)-di-trans,octa-cis-undecaprenyl diphosphate = [GlcNAc-(1-&gt;4)-Mur2Ac(oyl-L-Ala-gamma-D-Glu-L-Lys-D-Ala-D-Ala)](n+1)-di-trans,octa-cis-undecaprenyl diphosphate + di-trans,octa-cis-undecaprenyl diphosphate + H(+)</text>
        <dbReference type="Rhea" id="RHEA:23708"/>
        <dbReference type="Rhea" id="RHEA-COMP:9602"/>
        <dbReference type="Rhea" id="RHEA-COMP:9603"/>
        <dbReference type="ChEBI" id="CHEBI:15378"/>
        <dbReference type="ChEBI" id="CHEBI:58405"/>
        <dbReference type="ChEBI" id="CHEBI:60033"/>
        <dbReference type="ChEBI" id="CHEBI:78435"/>
        <dbReference type="EC" id="2.4.99.28"/>
    </reaction>
</comment>
<feature type="transmembrane region" description="Helical" evidence="16">
    <location>
        <begin position="280"/>
        <end position="300"/>
    </location>
</feature>
<dbReference type="GO" id="GO:0008955">
    <property type="term" value="F:peptidoglycan glycosyltransferase activity"/>
    <property type="evidence" value="ECO:0007669"/>
    <property type="project" value="UniProtKB-EC"/>
</dbReference>
<keyword evidence="3" id="KW-0808">Transferase</keyword>
<sequence>MAKKTKKKHVGSNGVLNPALVVLVCAGLLTVLGIIILFSASLHINKNSPYFFIEKQAVWIGVTVLVGLLLMLVNLDWIRRFIWVGYLIGIGVLLLVFVPGIGTTINGSRSWVRIGPIGFQVAEIAKVSFVFFVAHYFSSIRSDNSKFLRGFIYPGIGMGIYIALVIAQPDLGTALIYVMVAVSLLYLAGVRLVYLVPSVLAGFSGVVALIYNDAERWSRLTAFWNMEAEKAGDAYQGWQALLAFGAGGIDGVGLGNGRQQQSFLPEAHNDFIFAIIGEELGMIATLAVVLTYGVLFVAGIMHIRNAPNTYQYLLAAGCVLMISVQSILNLGVVTGVLPTTGLPLPFISYGGSNFLTMGIFVAIILNTSLAWRGPVLQQSKRKLKDIEG</sequence>
<evidence type="ECO:0000256" key="9">
    <source>
        <dbReference type="ARBA" id="ARBA00032370"/>
    </source>
</evidence>
<dbReference type="GO" id="GO:0005886">
    <property type="term" value="C:plasma membrane"/>
    <property type="evidence" value="ECO:0007669"/>
    <property type="project" value="TreeGrafter"/>
</dbReference>
<evidence type="ECO:0000256" key="12">
    <source>
        <dbReference type="ARBA" id="ARBA00041185"/>
    </source>
</evidence>
<keyword evidence="17" id="KW-0132">Cell division</keyword>
<dbReference type="EC" id="2.4.99.28" evidence="14"/>
<keyword evidence="8 16" id="KW-0472">Membrane</keyword>
<dbReference type="GO" id="GO:0008360">
    <property type="term" value="P:regulation of cell shape"/>
    <property type="evidence" value="ECO:0007669"/>
    <property type="project" value="UniProtKB-KW"/>
</dbReference>
<feature type="transmembrane region" description="Helical" evidence="16">
    <location>
        <begin position="20"/>
        <end position="44"/>
    </location>
</feature>
<evidence type="ECO:0000256" key="1">
    <source>
        <dbReference type="ARBA" id="ARBA00004141"/>
    </source>
</evidence>
<dbReference type="AlphaFoldDB" id="A0A927FBH4"/>
<accession>A0A927FBH4</accession>
<evidence type="ECO:0000256" key="15">
    <source>
        <dbReference type="ARBA" id="ARBA00049902"/>
    </source>
</evidence>
<evidence type="ECO:0000256" key="3">
    <source>
        <dbReference type="ARBA" id="ARBA00022679"/>
    </source>
</evidence>
<dbReference type="PANTHER" id="PTHR30474">
    <property type="entry name" value="CELL CYCLE PROTEIN"/>
    <property type="match status" value="1"/>
</dbReference>
<dbReference type="GO" id="GO:0015648">
    <property type="term" value="F:lipid-linked peptidoglycan transporter activity"/>
    <property type="evidence" value="ECO:0007669"/>
    <property type="project" value="TreeGrafter"/>
</dbReference>
<evidence type="ECO:0000256" key="4">
    <source>
        <dbReference type="ARBA" id="ARBA00022692"/>
    </source>
</evidence>
<protein>
    <recommendedName>
        <fullName evidence="12">Probable peptidoglycan glycosyltransferase FtsW</fullName>
        <ecNumber evidence="14">2.4.99.28</ecNumber>
    </recommendedName>
    <alternativeName>
        <fullName evidence="13">Cell division protein FtsW</fullName>
    </alternativeName>
    <alternativeName>
        <fullName evidence="10">Cell wall polymerase</fullName>
    </alternativeName>
    <alternativeName>
        <fullName evidence="9">Peptidoglycan polymerase</fullName>
    </alternativeName>
</protein>
<feature type="transmembrane region" description="Helical" evidence="16">
    <location>
        <begin position="312"/>
        <end position="337"/>
    </location>
</feature>
<evidence type="ECO:0000313" key="17">
    <source>
        <dbReference type="EMBL" id="MBD5780726.1"/>
    </source>
</evidence>
<dbReference type="EMBL" id="JACYFG010000036">
    <property type="protein sequence ID" value="MBD5780726.1"/>
    <property type="molecule type" value="Genomic_DNA"/>
</dbReference>
<dbReference type="Pfam" id="PF01098">
    <property type="entry name" value="FTSW_RODA_SPOVE"/>
    <property type="match status" value="1"/>
</dbReference>
<evidence type="ECO:0000256" key="5">
    <source>
        <dbReference type="ARBA" id="ARBA00022960"/>
    </source>
</evidence>
<organism evidence="17 18">
    <name type="scientific">Pelagicoccus enzymogenes</name>
    <dbReference type="NCBI Taxonomy" id="2773457"/>
    <lineage>
        <taxon>Bacteria</taxon>
        <taxon>Pseudomonadati</taxon>
        <taxon>Verrucomicrobiota</taxon>
        <taxon>Opitutia</taxon>
        <taxon>Puniceicoccales</taxon>
        <taxon>Pelagicoccaceae</taxon>
        <taxon>Pelagicoccus</taxon>
    </lineage>
</organism>
<proteinExistence type="inferred from homology"/>
<feature type="transmembrane region" description="Helical" evidence="16">
    <location>
        <begin position="193"/>
        <end position="211"/>
    </location>
</feature>
<comment type="similarity">
    <text evidence="11">Belongs to the SEDS family. FtsW subfamily.</text>
</comment>
<evidence type="ECO:0000256" key="2">
    <source>
        <dbReference type="ARBA" id="ARBA00022676"/>
    </source>
</evidence>
<reference evidence="17" key="1">
    <citation type="submission" date="2020-09" db="EMBL/GenBank/DDBJ databases">
        <title>Pelagicoccus enzymogenes sp. nov. with an EPS production, isolated from marine sediment.</title>
        <authorList>
            <person name="Feng X."/>
        </authorList>
    </citation>
    <scope>NUCLEOTIDE SEQUENCE</scope>
    <source>
        <strain evidence="17">NFK12</strain>
    </source>
</reference>
<keyword evidence="18" id="KW-1185">Reference proteome</keyword>
<dbReference type="Proteomes" id="UP000622317">
    <property type="component" value="Unassembled WGS sequence"/>
</dbReference>
<feature type="transmembrane region" description="Helical" evidence="16">
    <location>
        <begin position="349"/>
        <end position="371"/>
    </location>
</feature>
<feature type="transmembrane region" description="Helical" evidence="16">
    <location>
        <begin position="56"/>
        <end position="75"/>
    </location>
</feature>
<evidence type="ECO:0000313" key="18">
    <source>
        <dbReference type="Proteomes" id="UP000622317"/>
    </source>
</evidence>
<evidence type="ECO:0000256" key="6">
    <source>
        <dbReference type="ARBA" id="ARBA00022984"/>
    </source>
</evidence>
<dbReference type="PANTHER" id="PTHR30474:SF2">
    <property type="entry name" value="PEPTIDOGLYCAN GLYCOSYLTRANSFERASE FTSW-RELATED"/>
    <property type="match status" value="1"/>
</dbReference>
<evidence type="ECO:0000256" key="7">
    <source>
        <dbReference type="ARBA" id="ARBA00022989"/>
    </source>
</evidence>
<keyword evidence="6" id="KW-0573">Peptidoglycan synthesis</keyword>
<dbReference type="RefSeq" id="WP_191617821.1">
    <property type="nucleotide sequence ID" value="NZ_JACYFG010000036.1"/>
</dbReference>
<evidence type="ECO:0000256" key="13">
    <source>
        <dbReference type="ARBA" id="ARBA00041418"/>
    </source>
</evidence>
<dbReference type="GO" id="GO:0032153">
    <property type="term" value="C:cell division site"/>
    <property type="evidence" value="ECO:0007669"/>
    <property type="project" value="TreeGrafter"/>
</dbReference>
<dbReference type="GO" id="GO:0009252">
    <property type="term" value="P:peptidoglycan biosynthetic process"/>
    <property type="evidence" value="ECO:0007669"/>
    <property type="project" value="UniProtKB-KW"/>
</dbReference>
<keyword evidence="2" id="KW-0328">Glycosyltransferase</keyword>
<gene>
    <name evidence="17" type="ORF">IEN85_14595</name>
</gene>
<keyword evidence="4 16" id="KW-0812">Transmembrane</keyword>
<keyword evidence="17" id="KW-0131">Cell cycle</keyword>
<evidence type="ECO:0000256" key="11">
    <source>
        <dbReference type="ARBA" id="ARBA00038053"/>
    </source>
</evidence>